<dbReference type="InterPro" id="IPR011990">
    <property type="entry name" value="TPR-like_helical_dom_sf"/>
</dbReference>
<evidence type="ECO:0000313" key="3">
    <source>
        <dbReference type="Proteomes" id="UP001183643"/>
    </source>
</evidence>
<dbReference type="Gene3D" id="3.90.550.10">
    <property type="entry name" value="Spore Coat Polysaccharide Biosynthesis Protein SpsA, Chain A"/>
    <property type="match status" value="1"/>
</dbReference>
<accession>A0AAE4CDV4</accession>
<comment type="caution">
    <text evidence="2">The sequence shown here is derived from an EMBL/GenBank/DDBJ whole genome shotgun (WGS) entry which is preliminary data.</text>
</comment>
<dbReference type="PANTHER" id="PTHR43630">
    <property type="entry name" value="POLY-BETA-1,6-N-ACETYL-D-GLUCOSAMINE SYNTHASE"/>
    <property type="match status" value="1"/>
</dbReference>
<reference evidence="2" key="1">
    <citation type="submission" date="2023-07" db="EMBL/GenBank/DDBJ databases">
        <title>Sequencing the genomes of 1000 actinobacteria strains.</title>
        <authorList>
            <person name="Klenk H.-P."/>
        </authorList>
    </citation>
    <scope>NUCLEOTIDE SEQUENCE</scope>
    <source>
        <strain evidence="2">DSM 44707</strain>
    </source>
</reference>
<dbReference type="InterPro" id="IPR029044">
    <property type="entry name" value="Nucleotide-diphossugar_trans"/>
</dbReference>
<dbReference type="Proteomes" id="UP001183643">
    <property type="component" value="Unassembled WGS sequence"/>
</dbReference>
<proteinExistence type="predicted"/>
<dbReference type="InterPro" id="IPR001173">
    <property type="entry name" value="Glyco_trans_2-like"/>
</dbReference>
<dbReference type="AlphaFoldDB" id="A0AAE4CDV4"/>
<dbReference type="Gene3D" id="1.25.40.10">
    <property type="entry name" value="Tetratricopeptide repeat domain"/>
    <property type="match status" value="1"/>
</dbReference>
<evidence type="ECO:0000259" key="1">
    <source>
        <dbReference type="Pfam" id="PF00535"/>
    </source>
</evidence>
<evidence type="ECO:0000313" key="2">
    <source>
        <dbReference type="EMBL" id="MDR7280513.1"/>
    </source>
</evidence>
<dbReference type="SUPFAM" id="SSF48452">
    <property type="entry name" value="TPR-like"/>
    <property type="match status" value="1"/>
</dbReference>
<dbReference type="PANTHER" id="PTHR43630:SF2">
    <property type="entry name" value="GLYCOSYLTRANSFERASE"/>
    <property type="match status" value="1"/>
</dbReference>
<dbReference type="EMBL" id="JAVDYB010000001">
    <property type="protein sequence ID" value="MDR7280513.1"/>
    <property type="molecule type" value="Genomic_DNA"/>
</dbReference>
<name>A0AAE4CDV4_9ACTN</name>
<organism evidence="2 3">
    <name type="scientific">Catenuloplanes atrovinosus</name>
    <dbReference type="NCBI Taxonomy" id="137266"/>
    <lineage>
        <taxon>Bacteria</taxon>
        <taxon>Bacillati</taxon>
        <taxon>Actinomycetota</taxon>
        <taxon>Actinomycetes</taxon>
        <taxon>Micromonosporales</taxon>
        <taxon>Micromonosporaceae</taxon>
        <taxon>Catenuloplanes</taxon>
    </lineage>
</organism>
<feature type="domain" description="Glycosyltransferase 2-like" evidence="1">
    <location>
        <begin position="11"/>
        <end position="128"/>
    </location>
</feature>
<dbReference type="Pfam" id="PF00535">
    <property type="entry name" value="Glycos_transf_2"/>
    <property type="match status" value="1"/>
</dbReference>
<dbReference type="SUPFAM" id="SSF53448">
    <property type="entry name" value="Nucleotide-diphospho-sugar transferases"/>
    <property type="match status" value="1"/>
</dbReference>
<keyword evidence="3" id="KW-1185">Reference proteome</keyword>
<gene>
    <name evidence="2" type="ORF">J2S41_007291</name>
</gene>
<dbReference type="RefSeq" id="WP_310374941.1">
    <property type="nucleotide sequence ID" value="NZ_JAVDYB010000001.1"/>
</dbReference>
<protein>
    <recommendedName>
        <fullName evidence="1">Glycosyltransferase 2-like domain-containing protein</fullName>
    </recommendedName>
</protein>
<sequence>MSANVELAAAVIVRDEAELLTRCLDALRGVVDEIHVHDTGSTDGSPEVAMRAGAHVTAGLWTDHFADARNAALRGWTADWVLSVDADERIVADPAELRARLAATDADAATLEIDNERYDNDVTFRAPRLFRPDRTVWTGRVHERITARDGALRLAALPRDVARIVHSGYATAAGRQAKAERNMLLGRVQLDDLAADPAGNRDLIARTLLDLGRSCVGAGHKQDAVDTLEMLRELFPGTPERLRGTDHLAQLMLAEGMDEVALVLVEEMRASGAESAYCDWLAAQALAQLGEVDEAARLLNNVGRVVDTSGRRHGTAALAEMKRLVAELRARLAAVR</sequence>